<sequence>MSDRRARERAERHQLIIRTARELAEQEGWEAVTTRRLSERIGYSQPVLYSHFAGKDAIVTAVALQGIEELTTALRPAWSVDSLVRAYTHFAFDNPVLYDAMFTLHTELEFGENAPEQLKTAFSLLYQVFAPHAGDQDPETFTEVAWSAMHGLVLLTRDSRLRGGLGEDRIALLVSLLGKSP</sequence>
<evidence type="ECO:0000259" key="5">
    <source>
        <dbReference type="PROSITE" id="PS50977"/>
    </source>
</evidence>
<name>A0A344LGQ9_9PSEU</name>
<dbReference type="InterPro" id="IPR009057">
    <property type="entry name" value="Homeodomain-like_sf"/>
</dbReference>
<dbReference type="PANTHER" id="PTHR30055:SF234">
    <property type="entry name" value="HTH-TYPE TRANSCRIPTIONAL REGULATOR BETI"/>
    <property type="match status" value="1"/>
</dbReference>
<dbReference type="InterPro" id="IPR036271">
    <property type="entry name" value="Tet_transcr_reg_TetR-rel_C_sf"/>
</dbReference>
<evidence type="ECO:0000256" key="4">
    <source>
        <dbReference type="PROSITE-ProRule" id="PRU00335"/>
    </source>
</evidence>
<proteinExistence type="predicted"/>
<feature type="domain" description="HTH tetR-type" evidence="5">
    <location>
        <begin position="10"/>
        <end position="70"/>
    </location>
</feature>
<dbReference type="Gene3D" id="1.10.357.10">
    <property type="entry name" value="Tetracycline Repressor, domain 2"/>
    <property type="match status" value="1"/>
</dbReference>
<evidence type="ECO:0000256" key="3">
    <source>
        <dbReference type="ARBA" id="ARBA00023163"/>
    </source>
</evidence>
<dbReference type="Pfam" id="PF00440">
    <property type="entry name" value="TetR_N"/>
    <property type="match status" value="1"/>
</dbReference>
<dbReference type="RefSeq" id="WP_113696289.1">
    <property type="nucleotide sequence ID" value="NZ_CP015163.1"/>
</dbReference>
<keyword evidence="7" id="KW-1185">Reference proteome</keyword>
<gene>
    <name evidence="6" type="ORF">A4R43_36270</name>
</gene>
<dbReference type="SUPFAM" id="SSF46689">
    <property type="entry name" value="Homeodomain-like"/>
    <property type="match status" value="1"/>
</dbReference>
<evidence type="ECO:0000313" key="6">
    <source>
        <dbReference type="EMBL" id="AXB47233.1"/>
    </source>
</evidence>
<evidence type="ECO:0000313" key="7">
    <source>
        <dbReference type="Proteomes" id="UP000250434"/>
    </source>
</evidence>
<dbReference type="EMBL" id="CP015163">
    <property type="protein sequence ID" value="AXB47233.1"/>
    <property type="molecule type" value="Genomic_DNA"/>
</dbReference>
<dbReference type="Proteomes" id="UP000250434">
    <property type="component" value="Chromosome"/>
</dbReference>
<keyword evidence="2 4" id="KW-0238">DNA-binding</keyword>
<reference evidence="6 7" key="1">
    <citation type="submission" date="2016-04" db="EMBL/GenBank/DDBJ databases">
        <title>Complete genome sequence and analysis of deep-sea sediment isolate, Amycolatopsis sp. WP1.</title>
        <authorList>
            <person name="Wang H."/>
            <person name="Chen S."/>
            <person name="Wu Q."/>
        </authorList>
    </citation>
    <scope>NUCLEOTIDE SEQUENCE [LARGE SCALE GENOMIC DNA]</scope>
    <source>
        <strain evidence="6 7">WP1</strain>
    </source>
</reference>
<dbReference type="GO" id="GO:0003700">
    <property type="term" value="F:DNA-binding transcription factor activity"/>
    <property type="evidence" value="ECO:0007669"/>
    <property type="project" value="TreeGrafter"/>
</dbReference>
<protein>
    <submittedName>
        <fullName evidence="6">TetR family transcriptional regulator</fullName>
    </submittedName>
</protein>
<dbReference type="GO" id="GO:0000976">
    <property type="term" value="F:transcription cis-regulatory region binding"/>
    <property type="evidence" value="ECO:0007669"/>
    <property type="project" value="TreeGrafter"/>
</dbReference>
<dbReference type="InterPro" id="IPR025996">
    <property type="entry name" value="MT1864/Rv1816-like_C"/>
</dbReference>
<keyword evidence="1" id="KW-0805">Transcription regulation</keyword>
<dbReference type="PANTHER" id="PTHR30055">
    <property type="entry name" value="HTH-TYPE TRANSCRIPTIONAL REGULATOR RUTR"/>
    <property type="match status" value="1"/>
</dbReference>
<dbReference type="SUPFAM" id="SSF48498">
    <property type="entry name" value="Tetracyclin repressor-like, C-terminal domain"/>
    <property type="match status" value="1"/>
</dbReference>
<dbReference type="PROSITE" id="PS50977">
    <property type="entry name" value="HTH_TETR_2"/>
    <property type="match status" value="1"/>
</dbReference>
<accession>A0A344LGQ9</accession>
<dbReference type="InterPro" id="IPR001647">
    <property type="entry name" value="HTH_TetR"/>
</dbReference>
<evidence type="ECO:0000256" key="2">
    <source>
        <dbReference type="ARBA" id="ARBA00023125"/>
    </source>
</evidence>
<organism evidence="6 7">
    <name type="scientific">Amycolatopsis albispora</name>
    <dbReference type="NCBI Taxonomy" id="1804986"/>
    <lineage>
        <taxon>Bacteria</taxon>
        <taxon>Bacillati</taxon>
        <taxon>Actinomycetota</taxon>
        <taxon>Actinomycetes</taxon>
        <taxon>Pseudonocardiales</taxon>
        <taxon>Pseudonocardiaceae</taxon>
        <taxon>Amycolatopsis</taxon>
    </lineage>
</organism>
<dbReference type="Pfam" id="PF13305">
    <property type="entry name" value="TetR_C_33"/>
    <property type="match status" value="1"/>
</dbReference>
<dbReference type="OrthoDB" id="4641396at2"/>
<dbReference type="PRINTS" id="PR00455">
    <property type="entry name" value="HTHTETR"/>
</dbReference>
<feature type="DNA-binding region" description="H-T-H motif" evidence="4">
    <location>
        <begin position="33"/>
        <end position="52"/>
    </location>
</feature>
<dbReference type="KEGG" id="aab:A4R43_36270"/>
<keyword evidence="3" id="KW-0804">Transcription</keyword>
<dbReference type="AlphaFoldDB" id="A0A344LGQ9"/>
<dbReference type="InterPro" id="IPR050109">
    <property type="entry name" value="HTH-type_TetR-like_transc_reg"/>
</dbReference>
<evidence type="ECO:0000256" key="1">
    <source>
        <dbReference type="ARBA" id="ARBA00023015"/>
    </source>
</evidence>